<proteinExistence type="inferred from homology"/>
<evidence type="ECO:0000256" key="2">
    <source>
        <dbReference type="ARBA" id="ARBA00010665"/>
    </source>
</evidence>
<gene>
    <name evidence="8" type="primary">cxcl13</name>
</gene>
<comment type="similarity">
    <text evidence="2">Belongs to the intercrine alpha (chemokine CxC) family.</text>
</comment>
<dbReference type="AlphaFoldDB" id="A0A671XBS7"/>
<feature type="chain" id="PRO_5025653755" description="Chemokine interleukin-8-like domain-containing protein" evidence="6">
    <location>
        <begin position="22"/>
        <end position="106"/>
    </location>
</feature>
<dbReference type="InterPro" id="IPR033899">
    <property type="entry name" value="CXC_Chemokine_domain"/>
</dbReference>
<organism evidence="8 9">
    <name type="scientific">Sparus aurata</name>
    <name type="common">Gilthead sea bream</name>
    <dbReference type="NCBI Taxonomy" id="8175"/>
    <lineage>
        <taxon>Eukaryota</taxon>
        <taxon>Metazoa</taxon>
        <taxon>Chordata</taxon>
        <taxon>Craniata</taxon>
        <taxon>Vertebrata</taxon>
        <taxon>Euteleostomi</taxon>
        <taxon>Actinopterygii</taxon>
        <taxon>Neopterygii</taxon>
        <taxon>Teleostei</taxon>
        <taxon>Neoteleostei</taxon>
        <taxon>Acanthomorphata</taxon>
        <taxon>Eupercaria</taxon>
        <taxon>Spariformes</taxon>
        <taxon>Sparidae</taxon>
        <taxon>Sparus</taxon>
    </lineage>
</organism>
<dbReference type="Proteomes" id="UP000472265">
    <property type="component" value="Chromosome 5"/>
</dbReference>
<sequence length="106" mass="11784">MMMKPLLLLAALTLCIGTLHAFPRRQTCLCIRTISTRVPLRVIKKVEVFPVSGHCRHTEVIITRKNNTKVCIDPEAGWFKDLMNHVKENSMATSPTVPAVASSVSL</sequence>
<dbReference type="OrthoDB" id="9948647at2759"/>
<accession>A0A671XBS7</accession>
<dbReference type="SMART" id="SM00199">
    <property type="entry name" value="SCY"/>
    <property type="match status" value="1"/>
</dbReference>
<evidence type="ECO:0000259" key="7">
    <source>
        <dbReference type="SMART" id="SM00199"/>
    </source>
</evidence>
<reference evidence="8" key="1">
    <citation type="submission" date="2021-04" db="EMBL/GenBank/DDBJ databases">
        <authorList>
            <consortium name="Wellcome Sanger Institute Data Sharing"/>
        </authorList>
    </citation>
    <scope>NUCLEOTIDE SEQUENCE [LARGE SCALE GENOMIC DNA]</scope>
</reference>
<dbReference type="GO" id="GO:0006952">
    <property type="term" value="P:defense response"/>
    <property type="evidence" value="ECO:0007669"/>
    <property type="project" value="InterPro"/>
</dbReference>
<dbReference type="PANTHER" id="PTHR12015">
    <property type="entry name" value="SMALL INDUCIBLE CYTOKINE A"/>
    <property type="match status" value="1"/>
</dbReference>
<dbReference type="GO" id="GO:0042056">
    <property type="term" value="F:chemoattractant activity"/>
    <property type="evidence" value="ECO:0007669"/>
    <property type="project" value="UniProtKB-ARBA"/>
</dbReference>
<dbReference type="InterPro" id="IPR001089">
    <property type="entry name" value="Chemokine_CXC"/>
</dbReference>
<dbReference type="RefSeq" id="XP_030272901.1">
    <property type="nucleotide sequence ID" value="XM_030417041.1"/>
</dbReference>
<reference evidence="8" key="2">
    <citation type="submission" date="2025-08" db="UniProtKB">
        <authorList>
            <consortium name="Ensembl"/>
        </authorList>
    </citation>
    <scope>IDENTIFICATION</scope>
</reference>
<evidence type="ECO:0000256" key="5">
    <source>
        <dbReference type="ARBA" id="ARBA00054901"/>
    </source>
</evidence>
<dbReference type="GO" id="GO:0008009">
    <property type="term" value="F:chemokine activity"/>
    <property type="evidence" value="ECO:0007669"/>
    <property type="project" value="InterPro"/>
</dbReference>
<evidence type="ECO:0000256" key="3">
    <source>
        <dbReference type="ARBA" id="ARBA00022514"/>
    </source>
</evidence>
<dbReference type="PRINTS" id="PR00437">
    <property type="entry name" value="SMALLCYTKCXC"/>
</dbReference>
<dbReference type="Gene3D" id="2.40.50.40">
    <property type="match status" value="1"/>
</dbReference>
<comment type="subcellular location">
    <subcellularLocation>
        <location evidence="1">Secreted</location>
    </subcellularLocation>
</comment>
<dbReference type="Ensembl" id="ENSSAUT00010051080.1">
    <property type="protein sequence ID" value="ENSSAUP00010048562.1"/>
    <property type="gene ID" value="ENSSAUG00010020238.1"/>
</dbReference>
<dbReference type="OMA" id="GCRCIRT"/>
<keyword evidence="4" id="KW-0964">Secreted</keyword>
<dbReference type="FunFam" id="2.40.50.40:FF:000004">
    <property type="entry name" value="C-X-C motif chemokine"/>
    <property type="match status" value="1"/>
</dbReference>
<name>A0A671XBS7_SPAAU</name>
<reference evidence="8" key="3">
    <citation type="submission" date="2025-09" db="UniProtKB">
        <authorList>
            <consortium name="Ensembl"/>
        </authorList>
    </citation>
    <scope>IDENTIFICATION</scope>
</reference>
<dbReference type="CDD" id="cd00273">
    <property type="entry name" value="Chemokine_CXC"/>
    <property type="match status" value="1"/>
</dbReference>
<dbReference type="GO" id="GO:0006955">
    <property type="term" value="P:immune response"/>
    <property type="evidence" value="ECO:0007669"/>
    <property type="project" value="InterPro"/>
</dbReference>
<evidence type="ECO:0000313" key="9">
    <source>
        <dbReference type="Proteomes" id="UP000472265"/>
    </source>
</evidence>
<dbReference type="InterPro" id="IPR001811">
    <property type="entry name" value="Chemokine_IL8-like_dom"/>
</dbReference>
<dbReference type="InParanoid" id="A0A671XBS7"/>
<keyword evidence="6" id="KW-0732">Signal</keyword>
<dbReference type="GeneID" id="115581730"/>
<dbReference type="Pfam" id="PF00048">
    <property type="entry name" value="IL8"/>
    <property type="match status" value="1"/>
</dbReference>
<comment type="function">
    <text evidence="5">Ligand for cxcr3.2. Chemotactic for macrophages.</text>
</comment>
<dbReference type="InterPro" id="IPR039809">
    <property type="entry name" value="Chemokine_b/g/d"/>
</dbReference>
<dbReference type="SUPFAM" id="SSF54117">
    <property type="entry name" value="Interleukin 8-like chemokines"/>
    <property type="match status" value="1"/>
</dbReference>
<evidence type="ECO:0000256" key="6">
    <source>
        <dbReference type="SAM" id="SignalP"/>
    </source>
</evidence>
<protein>
    <recommendedName>
        <fullName evidence="7">Chemokine interleukin-8-like domain-containing protein</fullName>
    </recommendedName>
</protein>
<keyword evidence="3" id="KW-0202">Cytokine</keyword>
<dbReference type="GeneTree" id="ENSGT01070000254994"/>
<dbReference type="GO" id="GO:0005615">
    <property type="term" value="C:extracellular space"/>
    <property type="evidence" value="ECO:0007669"/>
    <property type="project" value="UniProtKB-KW"/>
</dbReference>
<evidence type="ECO:0000256" key="1">
    <source>
        <dbReference type="ARBA" id="ARBA00004613"/>
    </source>
</evidence>
<feature type="signal peptide" evidence="6">
    <location>
        <begin position="1"/>
        <end position="21"/>
    </location>
</feature>
<dbReference type="CTD" id="10563"/>
<feature type="domain" description="Chemokine interleukin-8-like" evidence="7">
    <location>
        <begin position="25"/>
        <end position="86"/>
    </location>
</feature>
<dbReference type="InterPro" id="IPR036048">
    <property type="entry name" value="Interleukin_8-like_sf"/>
</dbReference>
<evidence type="ECO:0000256" key="4">
    <source>
        <dbReference type="ARBA" id="ARBA00022525"/>
    </source>
</evidence>
<evidence type="ECO:0000313" key="8">
    <source>
        <dbReference type="Ensembl" id="ENSSAUP00010048562.1"/>
    </source>
</evidence>
<keyword evidence="9" id="KW-1185">Reference proteome</keyword>